<keyword evidence="2 7" id="KW-0812">Transmembrane</keyword>
<evidence type="ECO:0000256" key="1">
    <source>
        <dbReference type="ARBA" id="ARBA00004653"/>
    </source>
</evidence>
<dbReference type="Proteomes" id="UP000007015">
    <property type="component" value="Chromosome 2"/>
</dbReference>
<feature type="transmembrane region" description="Helical" evidence="7">
    <location>
        <begin position="36"/>
        <end position="60"/>
    </location>
</feature>
<dbReference type="GO" id="GO:0005829">
    <property type="term" value="C:cytosol"/>
    <property type="evidence" value="ECO:0007669"/>
    <property type="project" value="GOC"/>
</dbReference>
<evidence type="ECO:0000313" key="8">
    <source>
        <dbReference type="EMBL" id="EEC73549.1"/>
    </source>
</evidence>
<comment type="subcellular location">
    <subcellularLocation>
        <location evidence="1">Golgi apparatus membrane</location>
        <topology evidence="1">Multi-pass membrane protein</topology>
    </subcellularLocation>
</comment>
<name>B8AF17_ORYSI</name>
<accession>B8AF17</accession>
<comment type="similarity">
    <text evidence="6">Belongs to the GOT1 family.</text>
</comment>
<dbReference type="Gramene" id="BGIOSGA008575-TA">
    <property type="protein sequence ID" value="BGIOSGA008575-PA"/>
    <property type="gene ID" value="BGIOSGA008575"/>
</dbReference>
<dbReference type="AlphaFoldDB" id="B8AF17"/>
<feature type="transmembrane region" description="Helical" evidence="7">
    <location>
        <begin position="66"/>
        <end position="89"/>
    </location>
</feature>
<proteinExistence type="inferred from homology"/>
<evidence type="ECO:0000256" key="4">
    <source>
        <dbReference type="ARBA" id="ARBA00023034"/>
    </source>
</evidence>
<dbReference type="OMA" id="FFFQRPK"/>
<dbReference type="GO" id="GO:0006888">
    <property type="term" value="P:endoplasmic reticulum to Golgi vesicle-mediated transport"/>
    <property type="evidence" value="ECO:0007669"/>
    <property type="project" value="InterPro"/>
</dbReference>
<dbReference type="InterPro" id="IPR007305">
    <property type="entry name" value="Vesicle_transpt_Got1/SFT2"/>
</dbReference>
<evidence type="ECO:0000256" key="5">
    <source>
        <dbReference type="ARBA" id="ARBA00023136"/>
    </source>
</evidence>
<dbReference type="Pfam" id="PF04178">
    <property type="entry name" value="Got1"/>
    <property type="match status" value="1"/>
</dbReference>
<keyword evidence="9" id="KW-1185">Reference proteome</keyword>
<dbReference type="EMBL" id="CM000127">
    <property type="protein sequence ID" value="EEC73549.1"/>
    <property type="molecule type" value="Genomic_DNA"/>
</dbReference>
<keyword evidence="4" id="KW-0333">Golgi apparatus</keyword>
<evidence type="ECO:0000256" key="2">
    <source>
        <dbReference type="ARBA" id="ARBA00022692"/>
    </source>
</evidence>
<gene>
    <name evidence="8" type="ORF">OsI_07966</name>
</gene>
<dbReference type="STRING" id="39946.B8AF17"/>
<evidence type="ECO:0000313" key="9">
    <source>
        <dbReference type="Proteomes" id="UP000007015"/>
    </source>
</evidence>
<dbReference type="InterPro" id="IPR045176">
    <property type="entry name" value="Got1"/>
</dbReference>
<evidence type="ECO:0000256" key="6">
    <source>
        <dbReference type="ARBA" id="ARBA00025799"/>
    </source>
</evidence>
<reference evidence="8 9" key="1">
    <citation type="journal article" date="2005" name="PLoS Biol.">
        <title>The genomes of Oryza sativa: a history of duplications.</title>
        <authorList>
            <person name="Yu J."/>
            <person name="Wang J."/>
            <person name="Lin W."/>
            <person name="Li S."/>
            <person name="Li H."/>
            <person name="Zhou J."/>
            <person name="Ni P."/>
            <person name="Dong W."/>
            <person name="Hu S."/>
            <person name="Zeng C."/>
            <person name="Zhang J."/>
            <person name="Zhang Y."/>
            <person name="Li R."/>
            <person name="Xu Z."/>
            <person name="Li S."/>
            <person name="Li X."/>
            <person name="Zheng H."/>
            <person name="Cong L."/>
            <person name="Lin L."/>
            <person name="Yin J."/>
            <person name="Geng J."/>
            <person name="Li G."/>
            <person name="Shi J."/>
            <person name="Liu J."/>
            <person name="Lv H."/>
            <person name="Li J."/>
            <person name="Wang J."/>
            <person name="Deng Y."/>
            <person name="Ran L."/>
            <person name="Shi X."/>
            <person name="Wang X."/>
            <person name="Wu Q."/>
            <person name="Li C."/>
            <person name="Ren X."/>
            <person name="Wang J."/>
            <person name="Wang X."/>
            <person name="Li D."/>
            <person name="Liu D."/>
            <person name="Zhang X."/>
            <person name="Ji Z."/>
            <person name="Zhao W."/>
            <person name="Sun Y."/>
            <person name="Zhang Z."/>
            <person name="Bao J."/>
            <person name="Han Y."/>
            <person name="Dong L."/>
            <person name="Ji J."/>
            <person name="Chen P."/>
            <person name="Wu S."/>
            <person name="Liu J."/>
            <person name="Xiao Y."/>
            <person name="Bu D."/>
            <person name="Tan J."/>
            <person name="Yang L."/>
            <person name="Ye C."/>
            <person name="Zhang J."/>
            <person name="Xu J."/>
            <person name="Zhou Y."/>
            <person name="Yu Y."/>
            <person name="Zhang B."/>
            <person name="Zhuang S."/>
            <person name="Wei H."/>
            <person name="Liu B."/>
            <person name="Lei M."/>
            <person name="Yu H."/>
            <person name="Li Y."/>
            <person name="Xu H."/>
            <person name="Wei S."/>
            <person name="He X."/>
            <person name="Fang L."/>
            <person name="Zhang Z."/>
            <person name="Zhang Y."/>
            <person name="Huang X."/>
            <person name="Su Z."/>
            <person name="Tong W."/>
            <person name="Li J."/>
            <person name="Tong Z."/>
            <person name="Li S."/>
            <person name="Ye J."/>
            <person name="Wang L."/>
            <person name="Fang L."/>
            <person name="Lei T."/>
            <person name="Chen C."/>
            <person name="Chen H."/>
            <person name="Xu Z."/>
            <person name="Li H."/>
            <person name="Huang H."/>
            <person name="Zhang F."/>
            <person name="Xu H."/>
            <person name="Li N."/>
            <person name="Zhao C."/>
            <person name="Li S."/>
            <person name="Dong L."/>
            <person name="Huang Y."/>
            <person name="Li L."/>
            <person name="Xi Y."/>
            <person name="Qi Q."/>
            <person name="Li W."/>
            <person name="Zhang B."/>
            <person name="Hu W."/>
            <person name="Zhang Y."/>
            <person name="Tian X."/>
            <person name="Jiao Y."/>
            <person name="Liang X."/>
            <person name="Jin J."/>
            <person name="Gao L."/>
            <person name="Zheng W."/>
            <person name="Hao B."/>
            <person name="Liu S."/>
            <person name="Wang W."/>
            <person name="Yuan L."/>
            <person name="Cao M."/>
            <person name="McDermott J."/>
            <person name="Samudrala R."/>
            <person name="Wang J."/>
            <person name="Wong G.K."/>
            <person name="Yang H."/>
        </authorList>
    </citation>
    <scope>NUCLEOTIDE SEQUENCE [LARGE SCALE GENOMIC DNA]</scope>
    <source>
        <strain evidence="9">cv. 93-11</strain>
    </source>
</reference>
<dbReference type="PANTHER" id="PTHR21493">
    <property type="entry name" value="CGI-141-RELATED/LIPASE CONTAINING PROTEIN"/>
    <property type="match status" value="1"/>
</dbReference>
<feature type="transmembrane region" description="Helical" evidence="7">
    <location>
        <begin position="101"/>
        <end position="123"/>
    </location>
</feature>
<protein>
    <submittedName>
        <fullName evidence="8">Uncharacterized protein</fullName>
    </submittedName>
</protein>
<feature type="transmembrane region" description="Helical" evidence="7">
    <location>
        <begin position="135"/>
        <end position="153"/>
    </location>
</feature>
<evidence type="ECO:0000256" key="7">
    <source>
        <dbReference type="SAM" id="Phobius"/>
    </source>
</evidence>
<keyword evidence="5 7" id="KW-0472">Membrane</keyword>
<sequence>MDTGNNFFPPVLEVVLCVIIKEDGHMVCRDLEFINSIVEIGIGLVGFGILFSFFGVILFFDRGLLALGNIFFLTGIGLLLGWQSMWQLFTKKANIKGSVPFFLGLFLLFVRWPVAGIIMELYGSFVLFSGYGPPIQAFLYQIPVIGWILQYPFQLFGQFRRKRA</sequence>
<dbReference type="PANTHER" id="PTHR21493:SF246">
    <property type="entry name" value="GOT1_SFT2-LIKE VESCICLE TRANSPORT PROTEIN FAMILY"/>
    <property type="match status" value="1"/>
</dbReference>
<keyword evidence="3 7" id="KW-1133">Transmembrane helix</keyword>
<dbReference type="HOGENOM" id="CLU_1621711_0_0_1"/>
<dbReference type="GO" id="GO:0042147">
    <property type="term" value="P:retrograde transport, endosome to Golgi"/>
    <property type="evidence" value="ECO:0007669"/>
    <property type="project" value="InterPro"/>
</dbReference>
<dbReference type="GO" id="GO:0000139">
    <property type="term" value="C:Golgi membrane"/>
    <property type="evidence" value="ECO:0007669"/>
    <property type="project" value="UniProtKB-SubCell"/>
</dbReference>
<evidence type="ECO:0000256" key="3">
    <source>
        <dbReference type="ARBA" id="ARBA00022989"/>
    </source>
</evidence>
<organism evidence="8 9">
    <name type="scientific">Oryza sativa subsp. indica</name>
    <name type="common">Rice</name>
    <dbReference type="NCBI Taxonomy" id="39946"/>
    <lineage>
        <taxon>Eukaryota</taxon>
        <taxon>Viridiplantae</taxon>
        <taxon>Streptophyta</taxon>
        <taxon>Embryophyta</taxon>
        <taxon>Tracheophyta</taxon>
        <taxon>Spermatophyta</taxon>
        <taxon>Magnoliopsida</taxon>
        <taxon>Liliopsida</taxon>
        <taxon>Poales</taxon>
        <taxon>Poaceae</taxon>
        <taxon>BOP clade</taxon>
        <taxon>Oryzoideae</taxon>
        <taxon>Oryzeae</taxon>
        <taxon>Oryzinae</taxon>
        <taxon>Oryza</taxon>
        <taxon>Oryza sativa</taxon>
    </lineage>
</organism>